<gene>
    <name evidence="1" type="ORF">DET45_103232</name>
</gene>
<dbReference type="RefSeq" id="WP_110075428.1">
    <property type="nucleotide sequence ID" value="NZ_QGTT01000003.1"/>
</dbReference>
<name>A0A317QFD9_9GAMM</name>
<comment type="caution">
    <text evidence="1">The sequence shown here is derived from an EMBL/GenBank/DDBJ whole genome shotgun (WGS) entry which is preliminary data.</text>
</comment>
<proteinExistence type="predicted"/>
<dbReference type="EMBL" id="QGTT01000003">
    <property type="protein sequence ID" value="PWW14539.1"/>
    <property type="molecule type" value="Genomic_DNA"/>
</dbReference>
<dbReference type="Proteomes" id="UP000246964">
    <property type="component" value="Unassembled WGS sequence"/>
</dbReference>
<dbReference type="OrthoDB" id="5737581at2"/>
<reference evidence="1 2" key="1">
    <citation type="submission" date="2018-05" db="EMBL/GenBank/DDBJ databases">
        <title>Freshwater and sediment microbial communities from various areas in North America, analyzing microbe dynamics in response to fracking.</title>
        <authorList>
            <person name="Lamendella R."/>
        </authorList>
    </citation>
    <scope>NUCLEOTIDE SEQUENCE [LARGE SCALE GENOMIC DNA]</scope>
    <source>
        <strain evidence="1 2">125B1</strain>
    </source>
</reference>
<evidence type="ECO:0000313" key="2">
    <source>
        <dbReference type="Proteomes" id="UP000246964"/>
    </source>
</evidence>
<evidence type="ECO:0000313" key="1">
    <source>
        <dbReference type="EMBL" id="PWW14539.1"/>
    </source>
</evidence>
<sequence length="79" mass="8631">MSTTEENIEQSPLTQTYSANEQTVTIDIYKGESGWILEIVDAGNNSTLWEDEFATDQEALDEALAALSEEGIDCFIGPA</sequence>
<accession>A0A317QFD9</accession>
<keyword evidence="2" id="KW-1185">Reference proteome</keyword>
<dbReference type="AlphaFoldDB" id="A0A317QFD9"/>
<organism evidence="1 2">
    <name type="scientific">Pseudidiomarina maritima</name>
    <dbReference type="NCBI Taxonomy" id="519453"/>
    <lineage>
        <taxon>Bacteria</taxon>
        <taxon>Pseudomonadati</taxon>
        <taxon>Pseudomonadota</taxon>
        <taxon>Gammaproteobacteria</taxon>
        <taxon>Alteromonadales</taxon>
        <taxon>Idiomarinaceae</taxon>
        <taxon>Pseudidiomarina</taxon>
    </lineage>
</organism>
<protein>
    <submittedName>
        <fullName evidence="1">Uncharacterized protein</fullName>
    </submittedName>
</protein>